<dbReference type="PATRIC" id="fig|1315283.4.peg.272"/>
<dbReference type="KEGG" id="ptn:PTRA_a0306"/>
<dbReference type="Proteomes" id="UP000065261">
    <property type="component" value="Chromosome I"/>
</dbReference>
<dbReference type="OrthoDB" id="6291821at2"/>
<dbReference type="AlphaFoldDB" id="A0A0U2X335"/>
<evidence type="ECO:0000256" key="1">
    <source>
        <dbReference type="SAM" id="SignalP"/>
    </source>
</evidence>
<organism evidence="2">
    <name type="scientific">Pseudoalteromonas translucida KMM 520</name>
    <dbReference type="NCBI Taxonomy" id="1315283"/>
    <lineage>
        <taxon>Bacteria</taxon>
        <taxon>Pseudomonadati</taxon>
        <taxon>Pseudomonadota</taxon>
        <taxon>Gammaproteobacteria</taxon>
        <taxon>Alteromonadales</taxon>
        <taxon>Pseudoalteromonadaceae</taxon>
        <taxon>Pseudoalteromonas</taxon>
    </lineage>
</organism>
<dbReference type="RefSeq" id="WP_058372406.1">
    <property type="nucleotide sequence ID" value="NZ_CP011034.1"/>
</dbReference>
<accession>A0A0U2X335</accession>
<protein>
    <recommendedName>
        <fullName evidence="4">Orphan protein signal peptide</fullName>
    </recommendedName>
</protein>
<evidence type="ECO:0008006" key="4">
    <source>
        <dbReference type="Google" id="ProtNLM"/>
    </source>
</evidence>
<proteinExistence type="predicted"/>
<dbReference type="EMBL" id="CP011034">
    <property type="protein sequence ID" value="ALS31678.1"/>
    <property type="molecule type" value="Genomic_DNA"/>
</dbReference>
<evidence type="ECO:0000313" key="2">
    <source>
        <dbReference type="EMBL" id="ALS31678.1"/>
    </source>
</evidence>
<gene>
    <name evidence="2" type="ORF">PTRA_a0306</name>
</gene>
<feature type="signal peptide" evidence="1">
    <location>
        <begin position="1"/>
        <end position="21"/>
    </location>
</feature>
<evidence type="ECO:0000313" key="3">
    <source>
        <dbReference type="Proteomes" id="UP000065261"/>
    </source>
</evidence>
<name>A0A0U2X335_9GAMM</name>
<dbReference type="PROSITE" id="PS51257">
    <property type="entry name" value="PROKAR_LIPOPROTEIN"/>
    <property type="match status" value="1"/>
</dbReference>
<feature type="chain" id="PRO_5006833977" description="Orphan protein signal peptide" evidence="1">
    <location>
        <begin position="22"/>
        <end position="127"/>
    </location>
</feature>
<reference evidence="2 3" key="1">
    <citation type="submission" date="2015-03" db="EMBL/GenBank/DDBJ databases">
        <authorList>
            <person name="Murphy D."/>
        </authorList>
    </citation>
    <scope>NUCLEOTIDE SEQUENCE [LARGE SCALE GENOMIC DNA]</scope>
    <source>
        <strain evidence="2 3">KMM 520</strain>
    </source>
</reference>
<keyword evidence="1" id="KW-0732">Signal</keyword>
<sequence length="127" mass="13823">MKVHRLTVIAFITTALSGCLAQSAEPTPKLQHALLVTPNSVAVANAIASLLHSSQVQLADDVFTTNSTVTLDKLNHKDSMGNPIMGKQLNMPDQFELMIKGKQCFVRHLDSKATQQLKGVQCKVNQL</sequence>